<dbReference type="EMBL" id="MLAW01000001">
    <property type="protein sequence ID" value="OJJ27500.1"/>
    <property type="molecule type" value="Genomic_DNA"/>
</dbReference>
<organism evidence="1 2">
    <name type="scientific">Roseofilum reptotaenium AO1-A</name>
    <dbReference type="NCBI Taxonomy" id="1925591"/>
    <lineage>
        <taxon>Bacteria</taxon>
        <taxon>Bacillati</taxon>
        <taxon>Cyanobacteriota</taxon>
        <taxon>Cyanophyceae</taxon>
        <taxon>Desertifilales</taxon>
        <taxon>Desertifilaceae</taxon>
        <taxon>Roseofilum</taxon>
    </lineage>
</organism>
<proteinExistence type="predicted"/>
<dbReference type="Gene3D" id="2.30.30.40">
    <property type="entry name" value="SH3 Domains"/>
    <property type="match status" value="1"/>
</dbReference>
<evidence type="ECO:0000313" key="2">
    <source>
        <dbReference type="Proteomes" id="UP000183940"/>
    </source>
</evidence>
<protein>
    <recommendedName>
        <fullName evidence="3">SH3b domain-containing protein</fullName>
    </recommendedName>
</protein>
<evidence type="ECO:0008006" key="3">
    <source>
        <dbReference type="Google" id="ProtNLM"/>
    </source>
</evidence>
<dbReference type="Proteomes" id="UP000183940">
    <property type="component" value="Unassembled WGS sequence"/>
</dbReference>
<dbReference type="AlphaFoldDB" id="A0A1L9QXU6"/>
<reference evidence="1" key="1">
    <citation type="submission" date="2016-10" db="EMBL/GenBank/DDBJ databases">
        <title>CRISPR-Cas defence system in Roseofilum reptotaenium: evidence of a bacteriophage-cyanobacterium arms race in the coral black band disease.</title>
        <authorList>
            <person name="Buerger P."/>
            <person name="Wood-Charlson E.M."/>
            <person name="Weynberg K.D."/>
            <person name="Willis B."/>
            <person name="Van Oppen M.J."/>
        </authorList>
    </citation>
    <scope>NUCLEOTIDE SEQUENCE [LARGE SCALE GENOMIC DNA]</scope>
    <source>
        <strain evidence="1">AO1-A</strain>
    </source>
</reference>
<gene>
    <name evidence="1" type="ORF">BI308_00590</name>
</gene>
<keyword evidence="2" id="KW-1185">Reference proteome</keyword>
<sequence>MKYGLHGLVVFGLMMAHFPGRSLPAIASPIPSYVSQAEDITGECRAAGRGTFIHYEPSDDSGKIRALQVNDRVILGGNVQNGWIAITEPTVGFVRTRDLKLCTTEKITLCASVGTFIYQDPSTGSKPIRSVLPDESVVMTTELVDGWRTVLEPRPGFIQQGRLKECEESSSRVPALPSRTSTALAQPSTSLCHRVTPLVDDGLNVRSVPTEAGTVVETLTPGTLVMLRSTTARMDSTGRSWVSIISPVSGWVSDGFEGNKRNLRPVSCGTTR</sequence>
<evidence type="ECO:0000313" key="1">
    <source>
        <dbReference type="EMBL" id="OJJ27500.1"/>
    </source>
</evidence>
<comment type="caution">
    <text evidence="1">The sequence shown here is derived from an EMBL/GenBank/DDBJ whole genome shotgun (WGS) entry which is preliminary data.</text>
</comment>
<dbReference type="STRING" id="1925591.BI308_00590"/>
<accession>A0A1L9QXU6</accession>
<name>A0A1L9QXU6_9CYAN</name>